<dbReference type="EMBL" id="MT144192">
    <property type="protein sequence ID" value="QJA50396.1"/>
    <property type="molecule type" value="Genomic_DNA"/>
</dbReference>
<proteinExistence type="predicted"/>
<sequence>MQERKSDLEKLEDSLKPKTDKDITREEFEELKRIVKEIIIKLQTRNF</sequence>
<evidence type="ECO:0000313" key="1">
    <source>
        <dbReference type="EMBL" id="QJA50396.1"/>
    </source>
</evidence>
<gene>
    <name evidence="1" type="ORF">TM448A01723_0012</name>
    <name evidence="2" type="ORF">TM448B01960_0002</name>
</gene>
<accession>A0A6H1ZR43</accession>
<dbReference type="AlphaFoldDB" id="A0A6H1ZR43"/>
<reference evidence="1" key="1">
    <citation type="submission" date="2020-03" db="EMBL/GenBank/DDBJ databases">
        <title>The deep terrestrial virosphere.</title>
        <authorList>
            <person name="Holmfeldt K."/>
            <person name="Nilsson E."/>
            <person name="Simone D."/>
            <person name="Lopez-Fernandez M."/>
            <person name="Wu X."/>
            <person name="de Brujin I."/>
            <person name="Lundin D."/>
            <person name="Andersson A."/>
            <person name="Bertilsson S."/>
            <person name="Dopson M."/>
        </authorList>
    </citation>
    <scope>NUCLEOTIDE SEQUENCE</scope>
    <source>
        <strain evidence="1">TM448A01723</strain>
        <strain evidence="2">TM448B01960</strain>
    </source>
</reference>
<dbReference type="EMBL" id="MT144852">
    <property type="protein sequence ID" value="QJI00443.1"/>
    <property type="molecule type" value="Genomic_DNA"/>
</dbReference>
<name>A0A6H1ZR43_9ZZZZ</name>
<evidence type="ECO:0000313" key="2">
    <source>
        <dbReference type="EMBL" id="QJI00443.1"/>
    </source>
</evidence>
<protein>
    <submittedName>
        <fullName evidence="1">Uncharacterized protein</fullName>
    </submittedName>
</protein>
<organism evidence="1">
    <name type="scientific">viral metagenome</name>
    <dbReference type="NCBI Taxonomy" id="1070528"/>
    <lineage>
        <taxon>unclassified sequences</taxon>
        <taxon>metagenomes</taxon>
        <taxon>organismal metagenomes</taxon>
    </lineage>
</organism>